<name>A0A918ZCU9_9GAMM</name>
<sequence>MSVMGMAALALSLGMVSSTQPAAMAARFDRTDERTAIVSPLRFEGAEVVAARKRRSTRVEPASAPAAQRFDMTQGGKRMTADDFDAWMKARGIRVATGKPRDADSADAPTAAVSRRGR</sequence>
<reference evidence="3" key="2">
    <citation type="submission" date="2020-09" db="EMBL/GenBank/DDBJ databases">
        <authorList>
            <person name="Sun Q."/>
            <person name="Kim S."/>
        </authorList>
    </citation>
    <scope>NUCLEOTIDE SEQUENCE</scope>
    <source>
        <strain evidence="3">KCTC 32020</strain>
    </source>
</reference>
<feature type="chain" id="PRO_5038069276" evidence="2">
    <location>
        <begin position="23"/>
        <end position="118"/>
    </location>
</feature>
<comment type="caution">
    <text evidence="3">The sequence shown here is derived from an EMBL/GenBank/DDBJ whole genome shotgun (WGS) entry which is preliminary data.</text>
</comment>
<protein>
    <submittedName>
        <fullName evidence="3">Uncharacterized protein</fullName>
    </submittedName>
</protein>
<reference evidence="3" key="1">
    <citation type="journal article" date="2014" name="Int. J. Syst. Evol. Microbiol.">
        <title>Complete genome sequence of Corynebacterium casei LMG S-19264T (=DSM 44701T), isolated from a smear-ripened cheese.</title>
        <authorList>
            <consortium name="US DOE Joint Genome Institute (JGI-PGF)"/>
            <person name="Walter F."/>
            <person name="Albersmeier A."/>
            <person name="Kalinowski J."/>
            <person name="Ruckert C."/>
        </authorList>
    </citation>
    <scope>NUCLEOTIDE SEQUENCE</scope>
    <source>
        <strain evidence="3">KCTC 32020</strain>
    </source>
</reference>
<gene>
    <name evidence="3" type="ORF">GCM10007167_28070</name>
</gene>
<keyword evidence="4" id="KW-1185">Reference proteome</keyword>
<dbReference type="AlphaFoldDB" id="A0A918ZCU9"/>
<dbReference type="EMBL" id="BNCF01000026">
    <property type="protein sequence ID" value="GHE44863.1"/>
    <property type="molecule type" value="Genomic_DNA"/>
</dbReference>
<keyword evidence="2" id="KW-0732">Signal</keyword>
<proteinExistence type="predicted"/>
<organism evidence="3 4">
    <name type="scientific">Vulcaniibacterium thermophilum</name>
    <dbReference type="NCBI Taxonomy" id="1169913"/>
    <lineage>
        <taxon>Bacteria</taxon>
        <taxon>Pseudomonadati</taxon>
        <taxon>Pseudomonadota</taxon>
        <taxon>Gammaproteobacteria</taxon>
        <taxon>Lysobacterales</taxon>
        <taxon>Lysobacteraceae</taxon>
        <taxon>Vulcaniibacterium</taxon>
    </lineage>
</organism>
<feature type="region of interest" description="Disordered" evidence="1">
    <location>
        <begin position="96"/>
        <end position="118"/>
    </location>
</feature>
<dbReference type="RefSeq" id="WP_146472988.1">
    <property type="nucleotide sequence ID" value="NZ_BNCF01000026.1"/>
</dbReference>
<dbReference type="Proteomes" id="UP000636453">
    <property type="component" value="Unassembled WGS sequence"/>
</dbReference>
<evidence type="ECO:0000313" key="4">
    <source>
        <dbReference type="Proteomes" id="UP000636453"/>
    </source>
</evidence>
<evidence type="ECO:0000313" key="3">
    <source>
        <dbReference type="EMBL" id="GHE44863.1"/>
    </source>
</evidence>
<evidence type="ECO:0000256" key="1">
    <source>
        <dbReference type="SAM" id="MobiDB-lite"/>
    </source>
</evidence>
<evidence type="ECO:0000256" key="2">
    <source>
        <dbReference type="SAM" id="SignalP"/>
    </source>
</evidence>
<accession>A0A918ZCU9</accession>
<feature type="signal peptide" evidence="2">
    <location>
        <begin position="1"/>
        <end position="22"/>
    </location>
</feature>
<dbReference type="OrthoDB" id="6028482at2"/>